<dbReference type="GO" id="GO:0001709">
    <property type="term" value="P:cell fate determination"/>
    <property type="evidence" value="ECO:0007669"/>
    <property type="project" value="TreeGrafter"/>
</dbReference>
<dbReference type="EMBL" id="JBEDUW010000003">
    <property type="protein sequence ID" value="KAK9936846.1"/>
    <property type="molecule type" value="Genomic_DNA"/>
</dbReference>
<gene>
    <name evidence="3" type="ORF">M0R45_013668</name>
</gene>
<proteinExistence type="predicted"/>
<feature type="signal peptide" evidence="2">
    <location>
        <begin position="1"/>
        <end position="19"/>
    </location>
</feature>
<protein>
    <submittedName>
        <fullName evidence="3">Uncharacterized protein</fullName>
    </submittedName>
</protein>
<evidence type="ECO:0000313" key="4">
    <source>
        <dbReference type="Proteomes" id="UP001457282"/>
    </source>
</evidence>
<dbReference type="AlphaFoldDB" id="A0AAW1XKG9"/>
<name>A0AAW1XKG9_RUBAR</name>
<evidence type="ECO:0000256" key="2">
    <source>
        <dbReference type="SAM" id="SignalP"/>
    </source>
</evidence>
<evidence type="ECO:0000256" key="1">
    <source>
        <dbReference type="ARBA" id="ARBA00022729"/>
    </source>
</evidence>
<evidence type="ECO:0000313" key="3">
    <source>
        <dbReference type="EMBL" id="KAK9936846.1"/>
    </source>
</evidence>
<accession>A0AAW1XKG9</accession>
<dbReference type="Proteomes" id="UP001457282">
    <property type="component" value="Unassembled WGS sequence"/>
</dbReference>
<dbReference type="InterPro" id="IPR040361">
    <property type="entry name" value="TPD1"/>
</dbReference>
<reference evidence="3 4" key="1">
    <citation type="journal article" date="2023" name="G3 (Bethesda)">
        <title>A chromosome-length genome assembly and annotation of blackberry (Rubus argutus, cv. 'Hillquist').</title>
        <authorList>
            <person name="Bruna T."/>
            <person name="Aryal R."/>
            <person name="Dudchenko O."/>
            <person name="Sargent D.J."/>
            <person name="Mead D."/>
            <person name="Buti M."/>
            <person name="Cavallini A."/>
            <person name="Hytonen T."/>
            <person name="Andres J."/>
            <person name="Pham M."/>
            <person name="Weisz D."/>
            <person name="Mascagni F."/>
            <person name="Usai G."/>
            <person name="Natali L."/>
            <person name="Bassil N."/>
            <person name="Fernandez G.E."/>
            <person name="Lomsadze A."/>
            <person name="Armour M."/>
            <person name="Olukolu B."/>
            <person name="Poorten T."/>
            <person name="Britton C."/>
            <person name="Davik J."/>
            <person name="Ashrafi H."/>
            <person name="Aiden E.L."/>
            <person name="Borodovsky M."/>
            <person name="Worthington M."/>
        </authorList>
    </citation>
    <scope>NUCLEOTIDE SEQUENCE [LARGE SCALE GENOMIC DNA]</scope>
    <source>
        <strain evidence="3">PI 553951</strain>
    </source>
</reference>
<dbReference type="PANTHER" id="PTHR33184:SF72">
    <property type="entry name" value="BETA-1,3-N-ACETYLGLUCOSAMINYLTRANSFERASE FAMILY PROTEIN"/>
    <property type="match status" value="1"/>
</dbReference>
<dbReference type="Pfam" id="PF24068">
    <property type="entry name" value="TPD1_C"/>
    <property type="match status" value="1"/>
</dbReference>
<sequence>MADLVKFLCLALFCSLILGGECDDCSSQKLHLVQSKTGKLVEDKPEWRVTITKTCTCSQLAIQLGCNGFQTVEDFDPSMMGPFGTVCYLHSGNVIPGHQSFNFTYAWDTFFPFKPIFSQVFFLN</sequence>
<feature type="chain" id="PRO_5043990970" evidence="2">
    <location>
        <begin position="20"/>
        <end position="124"/>
    </location>
</feature>
<keyword evidence="1 2" id="KW-0732">Signal</keyword>
<organism evidence="3 4">
    <name type="scientific">Rubus argutus</name>
    <name type="common">Southern blackberry</name>
    <dbReference type="NCBI Taxonomy" id="59490"/>
    <lineage>
        <taxon>Eukaryota</taxon>
        <taxon>Viridiplantae</taxon>
        <taxon>Streptophyta</taxon>
        <taxon>Embryophyta</taxon>
        <taxon>Tracheophyta</taxon>
        <taxon>Spermatophyta</taxon>
        <taxon>Magnoliopsida</taxon>
        <taxon>eudicotyledons</taxon>
        <taxon>Gunneridae</taxon>
        <taxon>Pentapetalae</taxon>
        <taxon>rosids</taxon>
        <taxon>fabids</taxon>
        <taxon>Rosales</taxon>
        <taxon>Rosaceae</taxon>
        <taxon>Rosoideae</taxon>
        <taxon>Rosoideae incertae sedis</taxon>
        <taxon>Rubus</taxon>
    </lineage>
</organism>
<dbReference type="PANTHER" id="PTHR33184">
    <property type="entry name" value="PROTEIN TAPETUM DETERMINANT 1-LIKE-RELATED"/>
    <property type="match status" value="1"/>
</dbReference>
<keyword evidence="4" id="KW-1185">Reference proteome</keyword>
<comment type="caution">
    <text evidence="3">The sequence shown here is derived from an EMBL/GenBank/DDBJ whole genome shotgun (WGS) entry which is preliminary data.</text>
</comment>